<organism evidence="2 3">
    <name type="scientific">Diploscapter pachys</name>
    <dbReference type="NCBI Taxonomy" id="2018661"/>
    <lineage>
        <taxon>Eukaryota</taxon>
        <taxon>Metazoa</taxon>
        <taxon>Ecdysozoa</taxon>
        <taxon>Nematoda</taxon>
        <taxon>Chromadorea</taxon>
        <taxon>Rhabditida</taxon>
        <taxon>Rhabditina</taxon>
        <taxon>Rhabditomorpha</taxon>
        <taxon>Rhabditoidea</taxon>
        <taxon>Rhabditidae</taxon>
        <taxon>Diploscapter</taxon>
    </lineage>
</organism>
<sequence length="381" mass="41172">MIGWAFLLQAAAATTPAPPPESDIIVVARNVAGAKRALDACIARQCPPNEEIKAALVYATRQFLAGDYASSRQTLLKTRHRTAKYDAKYPMEVSDLHRALNTLANLDGRPDSARLSALDATDALKAGLSPDDPLILLQRLDTAGQFAKEGRIIAARQILDDVAAKAHKKGYYGVEAQALFRGATLYAALANANPDYRGAAKLWRNRIAKRTESEFAEYREALGLLDTQIAALNAKPRDRERIVASAKPVTGDEVVLLSEPEARFTASENGLNGKDGGNTDPEWADVAFWVRADGSVADVDVVGRSKSPPGSWLARKLKAVAGRRYAPLKGTTDSRGVYKVERYSMVYPLGTATGGRMPIRSGRGQLETTDITAAYRHPPAS</sequence>
<dbReference type="Proteomes" id="UP000218231">
    <property type="component" value="Unassembled WGS sequence"/>
</dbReference>
<protein>
    <recommendedName>
        <fullName evidence="4">TonB C-terminal domain-containing protein</fullName>
    </recommendedName>
</protein>
<proteinExistence type="predicted"/>
<evidence type="ECO:0000313" key="2">
    <source>
        <dbReference type="EMBL" id="PAV68346.1"/>
    </source>
</evidence>
<keyword evidence="3" id="KW-1185">Reference proteome</keyword>
<dbReference type="EMBL" id="LIAE01009770">
    <property type="protein sequence ID" value="PAV68346.1"/>
    <property type="molecule type" value="Genomic_DNA"/>
</dbReference>
<comment type="caution">
    <text evidence="2">The sequence shown here is derived from an EMBL/GenBank/DDBJ whole genome shotgun (WGS) entry which is preliminary data.</text>
</comment>
<name>A0A2A2K2W8_9BILA</name>
<dbReference type="AlphaFoldDB" id="A0A2A2K2W8"/>
<evidence type="ECO:0008006" key="4">
    <source>
        <dbReference type="Google" id="ProtNLM"/>
    </source>
</evidence>
<reference evidence="2 3" key="1">
    <citation type="journal article" date="2017" name="Curr. Biol.">
        <title>Genome architecture and evolution of a unichromosomal asexual nematode.</title>
        <authorList>
            <person name="Fradin H."/>
            <person name="Zegar C."/>
            <person name="Gutwein M."/>
            <person name="Lucas J."/>
            <person name="Kovtun M."/>
            <person name="Corcoran D."/>
            <person name="Baugh L.R."/>
            <person name="Kiontke K."/>
            <person name="Gunsalus K."/>
            <person name="Fitch D.H."/>
            <person name="Piano F."/>
        </authorList>
    </citation>
    <scope>NUCLEOTIDE SEQUENCE [LARGE SCALE GENOMIC DNA]</scope>
    <source>
        <strain evidence="2">PF1309</strain>
    </source>
</reference>
<feature type="signal peptide" evidence="1">
    <location>
        <begin position="1"/>
        <end position="16"/>
    </location>
</feature>
<accession>A0A2A2K2W8</accession>
<feature type="chain" id="PRO_5013308182" description="TonB C-terminal domain-containing protein" evidence="1">
    <location>
        <begin position="17"/>
        <end position="381"/>
    </location>
</feature>
<gene>
    <name evidence="2" type="ORF">WR25_04575</name>
</gene>
<evidence type="ECO:0000313" key="3">
    <source>
        <dbReference type="Proteomes" id="UP000218231"/>
    </source>
</evidence>
<keyword evidence="1" id="KW-0732">Signal</keyword>
<evidence type="ECO:0000256" key="1">
    <source>
        <dbReference type="SAM" id="SignalP"/>
    </source>
</evidence>